<evidence type="ECO:0000313" key="2">
    <source>
        <dbReference type="EMBL" id="CAI5786156.1"/>
    </source>
</evidence>
<organism evidence="2 3">
    <name type="scientific">Podarcis lilfordi</name>
    <name type="common">Lilford's wall lizard</name>
    <dbReference type="NCBI Taxonomy" id="74358"/>
    <lineage>
        <taxon>Eukaryota</taxon>
        <taxon>Metazoa</taxon>
        <taxon>Chordata</taxon>
        <taxon>Craniata</taxon>
        <taxon>Vertebrata</taxon>
        <taxon>Euteleostomi</taxon>
        <taxon>Lepidosauria</taxon>
        <taxon>Squamata</taxon>
        <taxon>Bifurcata</taxon>
        <taxon>Unidentata</taxon>
        <taxon>Episquamata</taxon>
        <taxon>Laterata</taxon>
        <taxon>Lacertibaenia</taxon>
        <taxon>Lacertidae</taxon>
        <taxon>Podarcis</taxon>
    </lineage>
</organism>
<accession>A0AA35KXL2</accession>
<sequence>MRKNLKRRLPFISGFCKQPMKKWPAVLLSCLKTAFKGGKGKGKIVPRYLFSAAVFAFNIVAGIHNFNPSHVHNCVMKYKILCHGTRRNVLLLAQKKKKNVN</sequence>
<feature type="transmembrane region" description="Helical" evidence="1">
    <location>
        <begin position="48"/>
        <end position="66"/>
    </location>
</feature>
<dbReference type="Proteomes" id="UP001178461">
    <property type="component" value="Chromosome 10"/>
</dbReference>
<dbReference type="AlphaFoldDB" id="A0AA35KXL2"/>
<gene>
    <name evidence="2" type="ORF">PODLI_1B025615</name>
</gene>
<reference evidence="2" key="1">
    <citation type="submission" date="2022-12" db="EMBL/GenBank/DDBJ databases">
        <authorList>
            <person name="Alioto T."/>
            <person name="Alioto T."/>
            <person name="Gomez Garrido J."/>
        </authorList>
    </citation>
    <scope>NUCLEOTIDE SEQUENCE</scope>
</reference>
<evidence type="ECO:0000313" key="3">
    <source>
        <dbReference type="Proteomes" id="UP001178461"/>
    </source>
</evidence>
<protein>
    <submittedName>
        <fullName evidence="2">Uncharacterized protein</fullName>
    </submittedName>
</protein>
<evidence type="ECO:0000256" key="1">
    <source>
        <dbReference type="SAM" id="Phobius"/>
    </source>
</evidence>
<keyword evidence="1" id="KW-1133">Transmembrane helix</keyword>
<dbReference type="EMBL" id="OX395135">
    <property type="protein sequence ID" value="CAI5786156.1"/>
    <property type="molecule type" value="Genomic_DNA"/>
</dbReference>
<keyword evidence="3" id="KW-1185">Reference proteome</keyword>
<proteinExistence type="predicted"/>
<keyword evidence="1" id="KW-0472">Membrane</keyword>
<keyword evidence="1" id="KW-0812">Transmembrane</keyword>
<name>A0AA35KXL2_9SAUR</name>